<accession>A0A395VDL0</accession>
<protein>
    <submittedName>
        <fullName evidence="2">LuxR family transcriptional regulator</fullName>
    </submittedName>
</protein>
<evidence type="ECO:0000313" key="2">
    <source>
        <dbReference type="EMBL" id="RGS41896.1"/>
    </source>
</evidence>
<name>A0A395VDL0_9FIRM</name>
<dbReference type="AlphaFoldDB" id="A0A395VDL0"/>
<dbReference type="RefSeq" id="WP_117483407.1">
    <property type="nucleotide sequence ID" value="NZ_JAWGYD010000004.1"/>
</dbReference>
<reference evidence="2 3" key="1">
    <citation type="submission" date="2018-08" db="EMBL/GenBank/DDBJ databases">
        <title>A genome reference for cultivated species of the human gut microbiota.</title>
        <authorList>
            <person name="Zou Y."/>
            <person name="Xue W."/>
            <person name="Luo G."/>
        </authorList>
    </citation>
    <scope>NUCLEOTIDE SEQUENCE [LARGE SCALE GENOMIC DNA]</scope>
    <source>
        <strain evidence="2 3">AF22-12AC</strain>
    </source>
</reference>
<evidence type="ECO:0000313" key="3">
    <source>
        <dbReference type="Proteomes" id="UP000266172"/>
    </source>
</evidence>
<organism evidence="2 3">
    <name type="scientific">Roseburia hominis</name>
    <dbReference type="NCBI Taxonomy" id="301301"/>
    <lineage>
        <taxon>Bacteria</taxon>
        <taxon>Bacillati</taxon>
        <taxon>Bacillota</taxon>
        <taxon>Clostridia</taxon>
        <taxon>Lachnospirales</taxon>
        <taxon>Lachnospiraceae</taxon>
        <taxon>Roseburia</taxon>
    </lineage>
</organism>
<comment type="caution">
    <text evidence="2">The sequence shown here is derived from an EMBL/GenBank/DDBJ whole genome shotgun (WGS) entry which is preliminary data.</text>
</comment>
<feature type="region of interest" description="Disordered" evidence="1">
    <location>
        <begin position="129"/>
        <end position="153"/>
    </location>
</feature>
<dbReference type="Proteomes" id="UP000266172">
    <property type="component" value="Unassembled WGS sequence"/>
</dbReference>
<proteinExistence type="predicted"/>
<evidence type="ECO:0000256" key="1">
    <source>
        <dbReference type="SAM" id="MobiDB-lite"/>
    </source>
</evidence>
<sequence length="153" mass="17665">MAAKPKYNAPYHDNWAWSLAAMGATNEEIALAMGVSERTIMRWAKEHESFGKALGEGKGVSDAKVIRSLYERATGYEYEEEKKIIEYDKDGNVKPVKIEKTKKHVPPDVTAQIFWLKNRQRDRWQDRPQDYVDQTSDNDAEVQIYLPDNGRDD</sequence>
<dbReference type="EMBL" id="QRVL01000001">
    <property type="protein sequence ID" value="RGS41896.1"/>
    <property type="molecule type" value="Genomic_DNA"/>
</dbReference>
<gene>
    <name evidence="2" type="ORF">DWX93_00725</name>
</gene>